<gene>
    <name evidence="1" type="ORF">X975_25104</name>
</gene>
<evidence type="ECO:0000313" key="2">
    <source>
        <dbReference type="Proteomes" id="UP000054359"/>
    </source>
</evidence>
<reference evidence="1 2" key="1">
    <citation type="submission" date="2013-11" db="EMBL/GenBank/DDBJ databases">
        <title>Genome sequencing of Stegodyphus mimosarum.</title>
        <authorList>
            <person name="Bechsgaard J."/>
        </authorList>
    </citation>
    <scope>NUCLEOTIDE SEQUENCE [LARGE SCALE GENOMIC DNA]</scope>
</reference>
<dbReference type="Proteomes" id="UP000054359">
    <property type="component" value="Unassembled WGS sequence"/>
</dbReference>
<accession>A0A087U146</accession>
<dbReference type="EMBL" id="KK117671">
    <property type="protein sequence ID" value="KFM71085.1"/>
    <property type="molecule type" value="Genomic_DNA"/>
</dbReference>
<organism evidence="1 2">
    <name type="scientific">Stegodyphus mimosarum</name>
    <name type="common">African social velvet spider</name>
    <dbReference type="NCBI Taxonomy" id="407821"/>
    <lineage>
        <taxon>Eukaryota</taxon>
        <taxon>Metazoa</taxon>
        <taxon>Ecdysozoa</taxon>
        <taxon>Arthropoda</taxon>
        <taxon>Chelicerata</taxon>
        <taxon>Arachnida</taxon>
        <taxon>Araneae</taxon>
        <taxon>Araneomorphae</taxon>
        <taxon>Entelegynae</taxon>
        <taxon>Eresoidea</taxon>
        <taxon>Eresidae</taxon>
        <taxon>Stegodyphus</taxon>
    </lineage>
</organism>
<keyword evidence="2" id="KW-1185">Reference proteome</keyword>
<sequence length="43" mass="4914">SLVFKVSVVCLYIHRCNIQSFAVSTLRELLLNFSSVEYILHNG</sequence>
<proteinExistence type="predicted"/>
<evidence type="ECO:0000313" key="1">
    <source>
        <dbReference type="EMBL" id="KFM71085.1"/>
    </source>
</evidence>
<dbReference type="AlphaFoldDB" id="A0A087U146"/>
<feature type="non-terminal residue" evidence="1">
    <location>
        <position position="1"/>
    </location>
</feature>
<protein>
    <submittedName>
        <fullName evidence="1">Uncharacterized protein</fullName>
    </submittedName>
</protein>
<name>A0A087U146_STEMI</name>
<feature type="non-terminal residue" evidence="1">
    <location>
        <position position="43"/>
    </location>
</feature>